<organism evidence="9 10">
    <name type="scientific">Cucumis melo var. makuwa</name>
    <name type="common">Oriental melon</name>
    <dbReference type="NCBI Taxonomy" id="1194695"/>
    <lineage>
        <taxon>Eukaryota</taxon>
        <taxon>Viridiplantae</taxon>
        <taxon>Streptophyta</taxon>
        <taxon>Embryophyta</taxon>
        <taxon>Tracheophyta</taxon>
        <taxon>Spermatophyta</taxon>
        <taxon>Magnoliopsida</taxon>
        <taxon>eudicotyledons</taxon>
        <taxon>Gunneridae</taxon>
        <taxon>Pentapetalae</taxon>
        <taxon>rosids</taxon>
        <taxon>fabids</taxon>
        <taxon>Cucurbitales</taxon>
        <taxon>Cucurbitaceae</taxon>
        <taxon>Benincaseae</taxon>
        <taxon>Cucumis</taxon>
    </lineage>
</organism>
<feature type="transmembrane region" description="Helical" evidence="6">
    <location>
        <begin position="328"/>
        <end position="349"/>
    </location>
</feature>
<evidence type="ECO:0000313" key="10">
    <source>
        <dbReference type="Proteomes" id="UP000321393"/>
    </source>
</evidence>
<keyword evidence="4 6" id="KW-1133">Transmembrane helix</keyword>
<dbReference type="GO" id="GO:0016020">
    <property type="term" value="C:membrane"/>
    <property type="evidence" value="ECO:0007669"/>
    <property type="project" value="UniProtKB-SubCell"/>
</dbReference>
<comment type="caution">
    <text evidence="9">The sequence shown here is derived from an EMBL/GenBank/DDBJ whole genome shotgun (WGS) entry which is preliminary data.</text>
</comment>
<feature type="transmembrane region" description="Helical" evidence="6">
    <location>
        <begin position="65"/>
        <end position="86"/>
    </location>
</feature>
<dbReference type="Gene3D" id="1.20.1410.10">
    <property type="entry name" value="I/LWEQ domain"/>
    <property type="match status" value="1"/>
</dbReference>
<dbReference type="AlphaFoldDB" id="A0A5A7SZT4"/>
<evidence type="ECO:0000259" key="8">
    <source>
        <dbReference type="Pfam" id="PF20936"/>
    </source>
</evidence>
<gene>
    <name evidence="9" type="ORF">E6C27_scaffold65G006150</name>
</gene>
<evidence type="ECO:0000313" key="9">
    <source>
        <dbReference type="EMBL" id="KAA0034599.1"/>
    </source>
</evidence>
<dbReference type="Pfam" id="PF01554">
    <property type="entry name" value="MatE"/>
    <property type="match status" value="2"/>
</dbReference>
<feature type="transmembrane region" description="Helical" evidence="6">
    <location>
        <begin position="403"/>
        <end position="424"/>
    </location>
</feature>
<reference evidence="9 10" key="1">
    <citation type="submission" date="2019-08" db="EMBL/GenBank/DDBJ databases">
        <title>Draft genome sequences of two oriental melons (Cucumis melo L. var makuwa).</title>
        <authorList>
            <person name="Kwon S.-Y."/>
        </authorList>
    </citation>
    <scope>NUCLEOTIDE SEQUENCE [LARGE SCALE GENOMIC DNA]</scope>
    <source>
        <strain evidence="10">cv. SW 3</strain>
        <tissue evidence="9">Leaf</tissue>
    </source>
</reference>
<dbReference type="InterPro" id="IPR045069">
    <property type="entry name" value="MATE_euk"/>
</dbReference>
<dbReference type="PANTHER" id="PTHR11206">
    <property type="entry name" value="MULTIDRUG RESISTANCE PROTEIN"/>
    <property type="match status" value="1"/>
</dbReference>
<feature type="domain" description="Cyclin-D1-binding protein 1-like N-terminal" evidence="7">
    <location>
        <begin position="560"/>
        <end position="704"/>
    </location>
</feature>
<dbReference type="Pfam" id="PF13324">
    <property type="entry name" value="GCIP_N"/>
    <property type="match status" value="1"/>
</dbReference>
<comment type="subcellular location">
    <subcellularLocation>
        <location evidence="1">Membrane</location>
        <topology evidence="1">Multi-pass membrane protein</topology>
    </subcellularLocation>
</comment>
<evidence type="ECO:0000256" key="4">
    <source>
        <dbReference type="ARBA" id="ARBA00022989"/>
    </source>
</evidence>
<feature type="transmembrane region" description="Helical" evidence="6">
    <location>
        <begin position="27"/>
        <end position="45"/>
    </location>
</feature>
<evidence type="ECO:0000256" key="2">
    <source>
        <dbReference type="ARBA" id="ARBA00010199"/>
    </source>
</evidence>
<keyword evidence="3 6" id="KW-0812">Transmembrane</keyword>
<feature type="transmembrane region" description="Helical" evidence="6">
    <location>
        <begin position="172"/>
        <end position="196"/>
    </location>
</feature>
<keyword evidence="5 6" id="KW-0472">Membrane</keyword>
<dbReference type="Proteomes" id="UP000321393">
    <property type="component" value="Unassembled WGS sequence"/>
</dbReference>
<feature type="transmembrane region" description="Helical" evidence="6">
    <location>
        <begin position="147"/>
        <end position="165"/>
    </location>
</feature>
<evidence type="ECO:0000256" key="5">
    <source>
        <dbReference type="ARBA" id="ARBA00023136"/>
    </source>
</evidence>
<dbReference type="GO" id="GO:1990961">
    <property type="term" value="P:xenobiotic detoxification by transmembrane export across the plasma membrane"/>
    <property type="evidence" value="ECO:0007669"/>
    <property type="project" value="InterPro"/>
</dbReference>
<feature type="domain" description="Cyclin-D1-binding protein 1-like C-terminal" evidence="8">
    <location>
        <begin position="727"/>
        <end position="832"/>
    </location>
</feature>
<feature type="transmembrane region" description="Helical" evidence="6">
    <location>
        <begin position="208"/>
        <end position="227"/>
    </location>
</feature>
<dbReference type="OrthoDB" id="41588at2759"/>
<evidence type="ECO:0000256" key="3">
    <source>
        <dbReference type="ARBA" id="ARBA00022692"/>
    </source>
</evidence>
<evidence type="ECO:0000256" key="1">
    <source>
        <dbReference type="ARBA" id="ARBA00004141"/>
    </source>
</evidence>
<dbReference type="GO" id="GO:0015297">
    <property type="term" value="F:antiporter activity"/>
    <property type="evidence" value="ECO:0007669"/>
    <property type="project" value="InterPro"/>
</dbReference>
<feature type="transmembrane region" description="Helical" evidence="6">
    <location>
        <begin position="106"/>
        <end position="127"/>
    </location>
</feature>
<dbReference type="GO" id="GO:0042910">
    <property type="term" value="F:xenobiotic transmembrane transporter activity"/>
    <property type="evidence" value="ECO:0007669"/>
    <property type="project" value="InterPro"/>
</dbReference>
<dbReference type="InterPro" id="IPR049318">
    <property type="entry name" value="GCIP_C"/>
</dbReference>
<dbReference type="InterPro" id="IPR049317">
    <property type="entry name" value="GCIP-like_N"/>
</dbReference>
<evidence type="ECO:0000256" key="6">
    <source>
        <dbReference type="RuleBase" id="RU004914"/>
    </source>
</evidence>
<comment type="similarity">
    <text evidence="2 6">Belongs to the multi antimicrobial extrusion (MATE) (TC 2.A.66.1) family.</text>
</comment>
<feature type="transmembrane region" description="Helical" evidence="6">
    <location>
        <begin position="369"/>
        <end position="391"/>
    </location>
</feature>
<accession>A0A5A7SZT4</accession>
<dbReference type="EMBL" id="SSTE01020484">
    <property type="protein sequence ID" value="KAA0034599.1"/>
    <property type="molecule type" value="Genomic_DNA"/>
</dbReference>
<sequence length="882" mass="96095">MADSPLLECIESRGETTWASFFREVKVVGFLAAPLAAINLSQFLIQTGSLMIVGHLDELSLSSTAIAVSLAAVTGFSVIIGMGSALETLCGQAYGAGQYRKFGNHIYTAMVCLLVVCLPITLLWINMGKLLVLVGQDPLISHEAGRFMIWLIPGLIAYAFLQPLMRYFQMQVLVIPMLVISWITFCLHIPLCWVLVYKTGFHNLGGALAMSISYWVNAIFLGLYMKFSPKCGKTHGAISMEVFKGIRIFLRFAIPSAVMTCLSWWSFELIILLSGFLPNPELESSVLSVCFNTLTTAFTLAYGIGSAGSTRVSNELGAGKPEAARKAAGAAIFLAVVEIIIASVVLFAVRHVFGYAFSSEKEVVDYVSVMAPLVCISIIMDAIQGVISGSIARGCGLQHIGAYINLGAFYLCGNPAAIALGFWANLRGKGLWIGIQIGAFVQMLLLVIVVSHINWKNEADEARERIFERRCLNGVVSYVRKQVCIGLVRAIVKTETQKTPAFRLRLSQILRATLSPAVMGKADKERLIRTLNSHLNTIHETFQMLDQNPTSSLEKVSWDDVLKMGDQVYKQATVAGMVWTGQRLEVKAIEENMASYFNMLQGFLLVSHGSKVGAGPTLSSVIHASVKQVIDSSFRLWKESVSLYGPQNNQDPNQVVPQLVGAVWDACSALKKAPSTNITAIGRAITQVAVSVKDVLREMKELKQGSSDLDKAPEELSNAVEGDLQDEDNTSDDADIGNDLSAEEMRVAQSATNVVSSILLVIKELIRSITSLLKLENANKESNLASLENLLKQCQGIGLQVDELGACLYPPQEGPAIKVASEKIFSFLDNMQAELESLNGNSEGFLQVCDNLRDSLKQLETELGGFSSPDLETRMQNVTLSN</sequence>
<dbReference type="NCBIfam" id="TIGR00797">
    <property type="entry name" value="matE"/>
    <property type="match status" value="1"/>
</dbReference>
<protein>
    <recommendedName>
        <fullName evidence="6">Protein DETOXIFICATION</fullName>
    </recommendedName>
    <alternativeName>
        <fullName evidence="6">Multidrug and toxic compound extrusion protein</fullName>
    </alternativeName>
</protein>
<proteinExistence type="inferred from homology"/>
<dbReference type="InterPro" id="IPR002528">
    <property type="entry name" value="MATE_fam"/>
</dbReference>
<evidence type="ECO:0000259" key="7">
    <source>
        <dbReference type="Pfam" id="PF13324"/>
    </source>
</evidence>
<feature type="transmembrane region" description="Helical" evidence="6">
    <location>
        <begin position="248"/>
        <end position="266"/>
    </location>
</feature>
<dbReference type="CDD" id="cd13132">
    <property type="entry name" value="MATE_eukaryotic"/>
    <property type="match status" value="1"/>
</dbReference>
<feature type="transmembrane region" description="Helical" evidence="6">
    <location>
        <begin position="430"/>
        <end position="455"/>
    </location>
</feature>
<dbReference type="Pfam" id="PF20936">
    <property type="entry name" value="GCIP_C"/>
    <property type="match status" value="1"/>
</dbReference>
<feature type="transmembrane region" description="Helical" evidence="6">
    <location>
        <begin position="286"/>
        <end position="307"/>
    </location>
</feature>
<name>A0A5A7SZT4_CUCMM</name>